<evidence type="ECO:0000313" key="1">
    <source>
        <dbReference type="EMBL" id="SOQ50987.1"/>
    </source>
</evidence>
<organism evidence="1">
    <name type="scientific">Spodoptera frugiperda</name>
    <name type="common">Fall armyworm</name>
    <dbReference type="NCBI Taxonomy" id="7108"/>
    <lineage>
        <taxon>Eukaryota</taxon>
        <taxon>Metazoa</taxon>
        <taxon>Ecdysozoa</taxon>
        <taxon>Arthropoda</taxon>
        <taxon>Hexapoda</taxon>
        <taxon>Insecta</taxon>
        <taxon>Pterygota</taxon>
        <taxon>Neoptera</taxon>
        <taxon>Endopterygota</taxon>
        <taxon>Lepidoptera</taxon>
        <taxon>Glossata</taxon>
        <taxon>Ditrysia</taxon>
        <taxon>Noctuoidea</taxon>
        <taxon>Noctuidae</taxon>
        <taxon>Amphipyrinae</taxon>
        <taxon>Spodoptera</taxon>
    </lineage>
</organism>
<name>A0A2H1WD80_SPOFR</name>
<protein>
    <submittedName>
        <fullName evidence="1">SFRICE_010502</fullName>
    </submittedName>
</protein>
<accession>A0A2H1WD80</accession>
<gene>
    <name evidence="1" type="ORF">SFRICE_010502</name>
</gene>
<dbReference type="AlphaFoldDB" id="A0A2H1WD80"/>
<sequence length="319" mass="35991">MPRALSLPNVRLSIKLKSLTANRKLLKANPPLASVTGNPHGVNSNEPGALAKELEGVSVVTVAVFKDQYSTSMAELDIRDKSAGSVKFLGHQCARCRRLHVATDLTSETATNTTNFDNDSKIINKYIFDSINCRKKTFEGKSSAKHQSPVTDVAVKLTTSINTFTTYSLSWMPKDLAIAICDKSIHCDESYTSRPLSTGTTTHENNQVGTAFLYYVMMLVRLAQWLGSRLLCNVSQVRFLRRPVIMVAYHDIIDINRIHFSAMRGGKHKCTKDFPRQRRDIVRKPRFTPHLRHRSLKKFSPRYVFGKRCSSRTDVEDEL</sequence>
<dbReference type="EMBL" id="ODYU01007852">
    <property type="protein sequence ID" value="SOQ50987.1"/>
    <property type="molecule type" value="Genomic_DNA"/>
</dbReference>
<reference evidence="1" key="1">
    <citation type="submission" date="2016-07" db="EMBL/GenBank/DDBJ databases">
        <authorList>
            <person name="Bretaudeau A."/>
        </authorList>
    </citation>
    <scope>NUCLEOTIDE SEQUENCE</scope>
    <source>
        <strain evidence="1">Rice</strain>
        <tissue evidence="1">Whole body</tissue>
    </source>
</reference>
<proteinExistence type="predicted"/>